<keyword evidence="2" id="KW-0472">Membrane</keyword>
<evidence type="ECO:0000313" key="3">
    <source>
        <dbReference type="EMBL" id="CAB9523015.1"/>
    </source>
</evidence>
<dbReference type="AlphaFoldDB" id="A0A9N8HSC0"/>
<accession>A0A9N8HSC0</accession>
<organism evidence="3 4">
    <name type="scientific">Seminavis robusta</name>
    <dbReference type="NCBI Taxonomy" id="568900"/>
    <lineage>
        <taxon>Eukaryota</taxon>
        <taxon>Sar</taxon>
        <taxon>Stramenopiles</taxon>
        <taxon>Ochrophyta</taxon>
        <taxon>Bacillariophyta</taxon>
        <taxon>Bacillariophyceae</taxon>
        <taxon>Bacillariophycidae</taxon>
        <taxon>Naviculales</taxon>
        <taxon>Naviculaceae</taxon>
        <taxon>Seminavis</taxon>
    </lineage>
</organism>
<keyword evidence="2" id="KW-0812">Transmembrane</keyword>
<feature type="transmembrane region" description="Helical" evidence="2">
    <location>
        <begin position="91"/>
        <end position="110"/>
    </location>
</feature>
<dbReference type="Pfam" id="PF09656">
    <property type="entry name" value="PGPGW"/>
    <property type="match status" value="1"/>
</dbReference>
<gene>
    <name evidence="3" type="ORF">SEMRO_1366_G266690.1</name>
</gene>
<feature type="region of interest" description="Disordered" evidence="1">
    <location>
        <begin position="148"/>
        <end position="180"/>
    </location>
</feature>
<dbReference type="OrthoDB" id="49332at2759"/>
<dbReference type="InterPro" id="IPR019099">
    <property type="entry name" value="Uncharacterised_PGPGW_TM"/>
</dbReference>
<evidence type="ECO:0000256" key="2">
    <source>
        <dbReference type="SAM" id="Phobius"/>
    </source>
</evidence>
<dbReference type="EMBL" id="CAICTM010001364">
    <property type="protein sequence ID" value="CAB9523015.1"/>
    <property type="molecule type" value="Genomic_DNA"/>
</dbReference>
<proteinExistence type="predicted"/>
<name>A0A9N8HSC0_9STRA</name>
<dbReference type="Proteomes" id="UP001153069">
    <property type="component" value="Unassembled WGS sequence"/>
</dbReference>
<sequence length="215" mass="23399">MQQRCSISSRGPSPLERATSCPAIICHSTRTPLIEDTDESLPTSTTPTRLERRHSFDGFSTPDDSSAQNDVAAADEAAAAAESSRFRKARVAITGGTLTAVGLVMIPLPIPMGFVVATAGMAHLGQEFPAAQRMLDHTKERVVEAWTTTTTTTTTTTKQKEDTNTSRTPQKKPNDTLVESPTSIRAVWELDDDETIMFDSPGFQEEDVMVNVWQA</sequence>
<keyword evidence="4" id="KW-1185">Reference proteome</keyword>
<comment type="caution">
    <text evidence="3">The sequence shown here is derived from an EMBL/GenBank/DDBJ whole genome shotgun (WGS) entry which is preliminary data.</text>
</comment>
<protein>
    <submittedName>
        <fullName evidence="3">Uncharacterized protein</fullName>
    </submittedName>
</protein>
<evidence type="ECO:0000313" key="4">
    <source>
        <dbReference type="Proteomes" id="UP001153069"/>
    </source>
</evidence>
<reference evidence="3" key="1">
    <citation type="submission" date="2020-06" db="EMBL/GenBank/DDBJ databases">
        <authorList>
            <consortium name="Plant Systems Biology data submission"/>
        </authorList>
    </citation>
    <scope>NUCLEOTIDE SEQUENCE</scope>
    <source>
        <strain evidence="3">D6</strain>
    </source>
</reference>
<keyword evidence="2" id="KW-1133">Transmembrane helix</keyword>
<feature type="compositionally biased region" description="Low complexity" evidence="1">
    <location>
        <begin position="148"/>
        <end position="157"/>
    </location>
</feature>
<evidence type="ECO:0000256" key="1">
    <source>
        <dbReference type="SAM" id="MobiDB-lite"/>
    </source>
</evidence>